<evidence type="ECO:0000256" key="1">
    <source>
        <dbReference type="SAM" id="Phobius"/>
    </source>
</evidence>
<comment type="caution">
    <text evidence="3">The sequence shown here is derived from an EMBL/GenBank/DDBJ whole genome shotgun (WGS) entry which is preliminary data.</text>
</comment>
<proteinExistence type="predicted"/>
<evidence type="ECO:0000313" key="3">
    <source>
        <dbReference type="EMBL" id="NOU81541.1"/>
    </source>
</evidence>
<evidence type="ECO:0000313" key="4">
    <source>
        <dbReference type="Proteomes" id="UP000596857"/>
    </source>
</evidence>
<dbReference type="EMBL" id="WHOB01000064">
    <property type="protein sequence ID" value="NOU81541.1"/>
    <property type="molecule type" value="Genomic_DNA"/>
</dbReference>
<keyword evidence="2" id="KW-0732">Signal</keyword>
<accession>A0ABX1YNN5</accession>
<keyword evidence="4" id="KW-1185">Reference proteome</keyword>
<gene>
    <name evidence="3" type="ORF">GC101_22010</name>
</gene>
<name>A0ABX1YNN5_9BACL</name>
<sequence>MKKAIQIILLLGVMLTALPLSASAASTAYPFFGPQGADDDFVWFGDTTYPYTSEEGILLTVDETSISFQSVIANVRFDEDYISSRKVTRFYITANNRIVDWFDPARDPVTGNDKRSYDIRIRFDSWNTGSFVNLRVVAISDGEVQGPGSNLGSTHRYVVGWSNQPGGFILKDMPVYDEVAVTWLQAIFNKLKDLMMSMEMRLDAMSQMLSNKLDDLQNMLASKLSQINMSIREIYEVKPETQAKFDSAMAELQAKLPTEQMKDQVNEVQKVIEDSSNRINNTTQVVKYGEIHWMGVVVTPAVDFTLYMDEIKKIRRLLQIILWCEFFYAIILILRPRLTV</sequence>
<keyword evidence="1" id="KW-1133">Transmembrane helix</keyword>
<reference evidence="3 4" key="1">
    <citation type="submission" date="2019-10" db="EMBL/GenBank/DDBJ databases">
        <title>Description of Paenibacillus terricola sp. nov.</title>
        <authorList>
            <person name="Carlier A."/>
            <person name="Qi S."/>
        </authorList>
    </citation>
    <scope>NUCLEOTIDE SEQUENCE [LARGE SCALE GENOMIC DNA]</scope>
    <source>
        <strain evidence="3 4">LMG 31459</strain>
    </source>
</reference>
<keyword evidence="1" id="KW-0812">Transmembrane</keyword>
<protein>
    <submittedName>
        <fullName evidence="3">Uncharacterized protein</fullName>
    </submittedName>
</protein>
<dbReference type="Proteomes" id="UP000596857">
    <property type="component" value="Unassembled WGS sequence"/>
</dbReference>
<feature type="chain" id="PRO_5045696867" evidence="2">
    <location>
        <begin position="25"/>
        <end position="340"/>
    </location>
</feature>
<organism evidence="3 4">
    <name type="scientific">Paenibacillus phytohabitans</name>
    <dbReference type="NCBI Taxonomy" id="2654978"/>
    <lineage>
        <taxon>Bacteria</taxon>
        <taxon>Bacillati</taxon>
        <taxon>Bacillota</taxon>
        <taxon>Bacilli</taxon>
        <taxon>Bacillales</taxon>
        <taxon>Paenibacillaceae</taxon>
        <taxon>Paenibacillus</taxon>
    </lineage>
</organism>
<dbReference type="RefSeq" id="WP_171719010.1">
    <property type="nucleotide sequence ID" value="NZ_WHOB01000064.1"/>
</dbReference>
<feature type="signal peptide" evidence="2">
    <location>
        <begin position="1"/>
        <end position="24"/>
    </location>
</feature>
<keyword evidence="1" id="KW-0472">Membrane</keyword>
<evidence type="ECO:0000256" key="2">
    <source>
        <dbReference type="SAM" id="SignalP"/>
    </source>
</evidence>
<feature type="transmembrane region" description="Helical" evidence="1">
    <location>
        <begin position="320"/>
        <end position="338"/>
    </location>
</feature>